<protein>
    <submittedName>
        <fullName evidence="1">Uncharacterized protein</fullName>
    </submittedName>
</protein>
<dbReference type="AlphaFoldDB" id="A0A3N4ITW2"/>
<sequence length="103" mass="11370">MAKFLNMGLSKNGHFWMVGFQFATACVRGAAAETLGPWGENWIWRWLRNGGSELGDLLAGRGGSLRRNDGEWSEEGGFRRLWCGGLMISIFGRVEAENSKAAC</sequence>
<accession>A0A3N4ITW2</accession>
<evidence type="ECO:0000313" key="1">
    <source>
        <dbReference type="EMBL" id="RPA87691.1"/>
    </source>
</evidence>
<reference evidence="1 2" key="1">
    <citation type="journal article" date="2018" name="Nat. Ecol. Evol.">
        <title>Pezizomycetes genomes reveal the molecular basis of ectomycorrhizal truffle lifestyle.</title>
        <authorList>
            <person name="Murat C."/>
            <person name="Payen T."/>
            <person name="Noel B."/>
            <person name="Kuo A."/>
            <person name="Morin E."/>
            <person name="Chen J."/>
            <person name="Kohler A."/>
            <person name="Krizsan K."/>
            <person name="Balestrini R."/>
            <person name="Da Silva C."/>
            <person name="Montanini B."/>
            <person name="Hainaut M."/>
            <person name="Levati E."/>
            <person name="Barry K.W."/>
            <person name="Belfiori B."/>
            <person name="Cichocki N."/>
            <person name="Clum A."/>
            <person name="Dockter R.B."/>
            <person name="Fauchery L."/>
            <person name="Guy J."/>
            <person name="Iotti M."/>
            <person name="Le Tacon F."/>
            <person name="Lindquist E.A."/>
            <person name="Lipzen A."/>
            <person name="Malagnac F."/>
            <person name="Mello A."/>
            <person name="Molinier V."/>
            <person name="Miyauchi S."/>
            <person name="Poulain J."/>
            <person name="Riccioni C."/>
            <person name="Rubini A."/>
            <person name="Sitrit Y."/>
            <person name="Splivallo R."/>
            <person name="Traeger S."/>
            <person name="Wang M."/>
            <person name="Zifcakova L."/>
            <person name="Wipf D."/>
            <person name="Zambonelli A."/>
            <person name="Paolocci F."/>
            <person name="Nowrousian M."/>
            <person name="Ottonello S."/>
            <person name="Baldrian P."/>
            <person name="Spatafora J.W."/>
            <person name="Henrissat B."/>
            <person name="Nagy L.G."/>
            <person name="Aury J.M."/>
            <person name="Wincker P."/>
            <person name="Grigoriev I.V."/>
            <person name="Bonfante P."/>
            <person name="Martin F.M."/>
        </authorList>
    </citation>
    <scope>NUCLEOTIDE SEQUENCE [LARGE SCALE GENOMIC DNA]</scope>
    <source>
        <strain evidence="1 2">RN42</strain>
    </source>
</reference>
<dbReference type="PROSITE" id="PS51257">
    <property type="entry name" value="PROKAR_LIPOPROTEIN"/>
    <property type="match status" value="1"/>
</dbReference>
<keyword evidence="2" id="KW-1185">Reference proteome</keyword>
<dbReference type="Proteomes" id="UP000275078">
    <property type="component" value="Unassembled WGS sequence"/>
</dbReference>
<dbReference type="EMBL" id="ML119646">
    <property type="protein sequence ID" value="RPA87691.1"/>
    <property type="molecule type" value="Genomic_DNA"/>
</dbReference>
<organism evidence="1 2">
    <name type="scientific">Ascobolus immersus RN42</name>
    <dbReference type="NCBI Taxonomy" id="1160509"/>
    <lineage>
        <taxon>Eukaryota</taxon>
        <taxon>Fungi</taxon>
        <taxon>Dikarya</taxon>
        <taxon>Ascomycota</taxon>
        <taxon>Pezizomycotina</taxon>
        <taxon>Pezizomycetes</taxon>
        <taxon>Pezizales</taxon>
        <taxon>Ascobolaceae</taxon>
        <taxon>Ascobolus</taxon>
    </lineage>
</organism>
<name>A0A3N4ITW2_ASCIM</name>
<evidence type="ECO:0000313" key="2">
    <source>
        <dbReference type="Proteomes" id="UP000275078"/>
    </source>
</evidence>
<proteinExistence type="predicted"/>
<gene>
    <name evidence="1" type="ORF">BJ508DRAFT_300932</name>
</gene>